<evidence type="ECO:0000256" key="2">
    <source>
        <dbReference type="ARBA" id="ARBA00022917"/>
    </source>
</evidence>
<gene>
    <name evidence="5" type="ORF">MARPO_0018s0022</name>
</gene>
<dbReference type="EMBL" id="KZ772690">
    <property type="protein sequence ID" value="PTQ44831.1"/>
    <property type="molecule type" value="Genomic_DNA"/>
</dbReference>
<evidence type="ECO:0000259" key="4">
    <source>
        <dbReference type="Pfam" id="PF06421"/>
    </source>
</evidence>
<dbReference type="GO" id="GO:0006412">
    <property type="term" value="P:translation"/>
    <property type="evidence" value="ECO:0007669"/>
    <property type="project" value="UniProtKB-KW"/>
</dbReference>
<dbReference type="GO" id="GO:0005525">
    <property type="term" value="F:GTP binding"/>
    <property type="evidence" value="ECO:0007669"/>
    <property type="project" value="UniProtKB-KW"/>
</dbReference>
<feature type="domain" description="GTP-binding protein LepA C-terminal" evidence="4">
    <location>
        <begin position="23"/>
        <end position="92"/>
    </location>
</feature>
<dbReference type="InterPro" id="IPR006297">
    <property type="entry name" value="EF-4"/>
</dbReference>
<reference evidence="6" key="1">
    <citation type="journal article" date="2017" name="Cell">
        <title>Insights into land plant evolution garnered from the Marchantia polymorpha genome.</title>
        <authorList>
            <person name="Bowman J.L."/>
            <person name="Kohchi T."/>
            <person name="Yamato K.T."/>
            <person name="Jenkins J."/>
            <person name="Shu S."/>
            <person name="Ishizaki K."/>
            <person name="Yamaoka S."/>
            <person name="Nishihama R."/>
            <person name="Nakamura Y."/>
            <person name="Berger F."/>
            <person name="Adam C."/>
            <person name="Aki S.S."/>
            <person name="Althoff F."/>
            <person name="Araki T."/>
            <person name="Arteaga-Vazquez M.A."/>
            <person name="Balasubrmanian S."/>
            <person name="Barry K."/>
            <person name="Bauer D."/>
            <person name="Boehm C.R."/>
            <person name="Briginshaw L."/>
            <person name="Caballero-Perez J."/>
            <person name="Catarino B."/>
            <person name="Chen F."/>
            <person name="Chiyoda S."/>
            <person name="Chovatia M."/>
            <person name="Davies K.M."/>
            <person name="Delmans M."/>
            <person name="Demura T."/>
            <person name="Dierschke T."/>
            <person name="Dolan L."/>
            <person name="Dorantes-Acosta A.E."/>
            <person name="Eklund D.M."/>
            <person name="Florent S.N."/>
            <person name="Flores-Sandoval E."/>
            <person name="Fujiyama A."/>
            <person name="Fukuzawa H."/>
            <person name="Galik B."/>
            <person name="Grimanelli D."/>
            <person name="Grimwood J."/>
            <person name="Grossniklaus U."/>
            <person name="Hamada T."/>
            <person name="Haseloff J."/>
            <person name="Hetherington A.J."/>
            <person name="Higo A."/>
            <person name="Hirakawa Y."/>
            <person name="Hundley H.N."/>
            <person name="Ikeda Y."/>
            <person name="Inoue K."/>
            <person name="Inoue S.I."/>
            <person name="Ishida S."/>
            <person name="Jia Q."/>
            <person name="Kakita M."/>
            <person name="Kanazawa T."/>
            <person name="Kawai Y."/>
            <person name="Kawashima T."/>
            <person name="Kennedy M."/>
            <person name="Kinose K."/>
            <person name="Kinoshita T."/>
            <person name="Kohara Y."/>
            <person name="Koide E."/>
            <person name="Komatsu K."/>
            <person name="Kopischke S."/>
            <person name="Kubo M."/>
            <person name="Kyozuka J."/>
            <person name="Lagercrantz U."/>
            <person name="Lin S.S."/>
            <person name="Lindquist E."/>
            <person name="Lipzen A.M."/>
            <person name="Lu C.W."/>
            <person name="De Luna E."/>
            <person name="Martienssen R.A."/>
            <person name="Minamino N."/>
            <person name="Mizutani M."/>
            <person name="Mizutani M."/>
            <person name="Mochizuki N."/>
            <person name="Monte I."/>
            <person name="Mosher R."/>
            <person name="Nagasaki H."/>
            <person name="Nakagami H."/>
            <person name="Naramoto S."/>
            <person name="Nishitani K."/>
            <person name="Ohtani M."/>
            <person name="Okamoto T."/>
            <person name="Okumura M."/>
            <person name="Phillips J."/>
            <person name="Pollak B."/>
            <person name="Reinders A."/>
            <person name="Rovekamp M."/>
            <person name="Sano R."/>
            <person name="Sawa S."/>
            <person name="Schmid M.W."/>
            <person name="Shirakawa M."/>
            <person name="Solano R."/>
            <person name="Spunde A."/>
            <person name="Suetsugu N."/>
            <person name="Sugano S."/>
            <person name="Sugiyama A."/>
            <person name="Sun R."/>
            <person name="Suzuki Y."/>
            <person name="Takenaka M."/>
            <person name="Takezawa D."/>
            <person name="Tomogane H."/>
            <person name="Tsuzuki M."/>
            <person name="Ueda T."/>
            <person name="Umeda M."/>
            <person name="Ward J.M."/>
            <person name="Watanabe Y."/>
            <person name="Yazaki K."/>
            <person name="Yokoyama R."/>
            <person name="Yoshitake Y."/>
            <person name="Yotsui I."/>
            <person name="Zachgo S."/>
            <person name="Schmutz J."/>
        </authorList>
    </citation>
    <scope>NUCLEOTIDE SEQUENCE [LARGE SCALE GENOMIC DNA]</scope>
    <source>
        <strain evidence="6">Tak-1</strain>
    </source>
</reference>
<dbReference type="InterPro" id="IPR013842">
    <property type="entry name" value="LepA_CTD"/>
</dbReference>
<evidence type="ECO:0000256" key="1">
    <source>
        <dbReference type="ARBA" id="ARBA00022741"/>
    </source>
</evidence>
<evidence type="ECO:0000313" key="6">
    <source>
        <dbReference type="Proteomes" id="UP000244005"/>
    </source>
</evidence>
<keyword evidence="1" id="KW-0547">Nucleotide-binding</keyword>
<accession>A0A2R6XFH1</accession>
<dbReference type="Gene3D" id="3.30.70.2570">
    <property type="entry name" value="Elongation factor 4, C-terminal domain"/>
    <property type="match status" value="1"/>
</dbReference>
<keyword evidence="2" id="KW-0648">Protein biosynthesis</keyword>
<keyword evidence="3" id="KW-0342">GTP-binding</keyword>
<evidence type="ECO:0000256" key="3">
    <source>
        <dbReference type="ARBA" id="ARBA00023134"/>
    </source>
</evidence>
<dbReference type="Pfam" id="PF06421">
    <property type="entry name" value="LepA_C"/>
    <property type="match status" value="1"/>
</dbReference>
<dbReference type="PANTHER" id="PTHR43512">
    <property type="entry name" value="TRANSLATION FACTOR GUF1-RELATED"/>
    <property type="match status" value="1"/>
</dbReference>
<evidence type="ECO:0000313" key="5">
    <source>
        <dbReference type="EMBL" id="PTQ44831.1"/>
    </source>
</evidence>
<organism evidence="5 6">
    <name type="scientific">Marchantia polymorpha</name>
    <name type="common">Common liverwort</name>
    <name type="synonym">Marchantia aquatica</name>
    <dbReference type="NCBI Taxonomy" id="3197"/>
    <lineage>
        <taxon>Eukaryota</taxon>
        <taxon>Viridiplantae</taxon>
        <taxon>Streptophyta</taxon>
        <taxon>Embryophyta</taxon>
        <taxon>Marchantiophyta</taxon>
        <taxon>Marchantiopsida</taxon>
        <taxon>Marchantiidae</taxon>
        <taxon>Marchantiales</taxon>
        <taxon>Marchantiaceae</taxon>
        <taxon>Marchantia</taxon>
    </lineage>
</organism>
<name>A0A2R6XFH1_MARPO</name>
<dbReference type="OrthoDB" id="1074at2759"/>
<keyword evidence="6" id="KW-1185">Reference proteome</keyword>
<dbReference type="InterPro" id="IPR038363">
    <property type="entry name" value="LepA_C_sf"/>
</dbReference>
<dbReference type="PANTHER" id="PTHR43512:SF4">
    <property type="entry name" value="TRANSLATION FACTOR GUF1 HOMOLOG, CHLOROPLASTIC"/>
    <property type="match status" value="1"/>
</dbReference>
<dbReference type="AlphaFoldDB" id="A0A2R6XFH1"/>
<protein>
    <recommendedName>
        <fullName evidence="4">GTP-binding protein LepA C-terminal domain-containing protein</fullName>
    </recommendedName>
</protein>
<sequence length="98" mass="10912">MEHEFGFCPYVEPNVAVLLTPSVIGQATIGAKVIACEAISPMQKDVLAKCYGYDITRKKKLLRKQLYAKGKKIMKAVGRVDVPQDAFMAVLRLEKEVL</sequence>
<proteinExistence type="predicted"/>
<dbReference type="Proteomes" id="UP000244005">
    <property type="component" value="Unassembled WGS sequence"/>
</dbReference>